<comment type="caution">
    <text evidence="1">The sequence shown here is derived from an EMBL/GenBank/DDBJ whole genome shotgun (WGS) entry which is preliminary data.</text>
</comment>
<dbReference type="EMBL" id="JAIXMP010000029">
    <property type="protein sequence ID" value="KAI9251879.1"/>
    <property type="molecule type" value="Genomic_DNA"/>
</dbReference>
<reference evidence="1" key="1">
    <citation type="journal article" date="2022" name="IScience">
        <title>Evolution of zygomycete secretomes and the origins of terrestrial fungal ecologies.</title>
        <authorList>
            <person name="Chang Y."/>
            <person name="Wang Y."/>
            <person name="Mondo S."/>
            <person name="Ahrendt S."/>
            <person name="Andreopoulos W."/>
            <person name="Barry K."/>
            <person name="Beard J."/>
            <person name="Benny G.L."/>
            <person name="Blankenship S."/>
            <person name="Bonito G."/>
            <person name="Cuomo C."/>
            <person name="Desiro A."/>
            <person name="Gervers K.A."/>
            <person name="Hundley H."/>
            <person name="Kuo A."/>
            <person name="LaButti K."/>
            <person name="Lang B.F."/>
            <person name="Lipzen A."/>
            <person name="O'Donnell K."/>
            <person name="Pangilinan J."/>
            <person name="Reynolds N."/>
            <person name="Sandor L."/>
            <person name="Smith M.E."/>
            <person name="Tsang A."/>
            <person name="Grigoriev I.V."/>
            <person name="Stajich J.E."/>
            <person name="Spatafora J.W."/>
        </authorList>
    </citation>
    <scope>NUCLEOTIDE SEQUENCE</scope>
    <source>
        <strain evidence="1">RSA 2281</strain>
    </source>
</reference>
<gene>
    <name evidence="1" type="ORF">BDA99DRAFT_575046</name>
</gene>
<organism evidence="1 2">
    <name type="scientific">Phascolomyces articulosus</name>
    <dbReference type="NCBI Taxonomy" id="60185"/>
    <lineage>
        <taxon>Eukaryota</taxon>
        <taxon>Fungi</taxon>
        <taxon>Fungi incertae sedis</taxon>
        <taxon>Mucoromycota</taxon>
        <taxon>Mucoromycotina</taxon>
        <taxon>Mucoromycetes</taxon>
        <taxon>Mucorales</taxon>
        <taxon>Lichtheimiaceae</taxon>
        <taxon>Phascolomyces</taxon>
    </lineage>
</organism>
<evidence type="ECO:0000313" key="2">
    <source>
        <dbReference type="Proteomes" id="UP001209540"/>
    </source>
</evidence>
<accession>A0AAD5P9W2</accession>
<protein>
    <submittedName>
        <fullName evidence="1">Uncharacterized protein</fullName>
    </submittedName>
</protein>
<evidence type="ECO:0000313" key="1">
    <source>
        <dbReference type="EMBL" id="KAI9251879.1"/>
    </source>
</evidence>
<dbReference type="AlphaFoldDB" id="A0AAD5P9W2"/>
<name>A0AAD5P9W2_9FUNG</name>
<reference evidence="1" key="2">
    <citation type="submission" date="2023-02" db="EMBL/GenBank/DDBJ databases">
        <authorList>
            <consortium name="DOE Joint Genome Institute"/>
            <person name="Mondo S.J."/>
            <person name="Chang Y."/>
            <person name="Wang Y."/>
            <person name="Ahrendt S."/>
            <person name="Andreopoulos W."/>
            <person name="Barry K."/>
            <person name="Beard J."/>
            <person name="Benny G.L."/>
            <person name="Blankenship S."/>
            <person name="Bonito G."/>
            <person name="Cuomo C."/>
            <person name="Desiro A."/>
            <person name="Gervers K.A."/>
            <person name="Hundley H."/>
            <person name="Kuo A."/>
            <person name="LaButti K."/>
            <person name="Lang B.F."/>
            <person name="Lipzen A."/>
            <person name="O'Donnell K."/>
            <person name="Pangilinan J."/>
            <person name="Reynolds N."/>
            <person name="Sandor L."/>
            <person name="Smith M.W."/>
            <person name="Tsang A."/>
            <person name="Grigoriev I.V."/>
            <person name="Stajich J.E."/>
            <person name="Spatafora J.W."/>
        </authorList>
    </citation>
    <scope>NUCLEOTIDE SEQUENCE</scope>
    <source>
        <strain evidence="1">RSA 2281</strain>
    </source>
</reference>
<dbReference type="Proteomes" id="UP001209540">
    <property type="component" value="Unassembled WGS sequence"/>
</dbReference>
<proteinExistence type="predicted"/>
<sequence>MFKMVMLDVAVWCHGWAKSLSSLLYIGFFLLPRAHVFSISLKDICKVKKSPTAKLEMHEREARQLHLERPRKLSKTDIYCRKIKPHLFYCKRDGATVQQPHLMTILRFYHSSYLCNYRHPTNFLLQEGLE</sequence>
<keyword evidence="2" id="KW-1185">Reference proteome</keyword>